<keyword evidence="5" id="KW-0238">DNA-binding</keyword>
<proteinExistence type="inferred from homology"/>
<evidence type="ECO:0000256" key="4">
    <source>
        <dbReference type="ARBA" id="ARBA00023015"/>
    </source>
</evidence>
<keyword evidence="7" id="KW-0539">Nucleus</keyword>
<keyword evidence="4" id="KW-0805">Transcription regulation</keyword>
<feature type="compositionally biased region" description="Basic residues" evidence="8">
    <location>
        <begin position="66"/>
        <end position="76"/>
    </location>
</feature>
<keyword evidence="3" id="KW-0217">Developmental protein</keyword>
<name>A0A9Q0ZPN6_SALVM</name>
<evidence type="ECO:0000256" key="2">
    <source>
        <dbReference type="ARBA" id="ARBA00010308"/>
    </source>
</evidence>
<dbReference type="PANTHER" id="PTHR31165">
    <property type="entry name" value="PROTEIN G1-LIKE2"/>
    <property type="match status" value="1"/>
</dbReference>
<dbReference type="GO" id="GO:0009416">
    <property type="term" value="P:response to light stimulus"/>
    <property type="evidence" value="ECO:0007669"/>
    <property type="project" value="TreeGrafter"/>
</dbReference>
<comment type="caution">
    <text evidence="10">The sequence shown here is derived from an EMBL/GenBank/DDBJ whole genome shotgun (WGS) entry which is preliminary data.</text>
</comment>
<feature type="compositionally biased region" description="Low complexity" evidence="8">
    <location>
        <begin position="10"/>
        <end position="43"/>
    </location>
</feature>
<evidence type="ECO:0000256" key="5">
    <source>
        <dbReference type="ARBA" id="ARBA00023125"/>
    </source>
</evidence>
<keyword evidence="6" id="KW-0804">Transcription</keyword>
<evidence type="ECO:0000256" key="6">
    <source>
        <dbReference type="ARBA" id="ARBA00023163"/>
    </source>
</evidence>
<evidence type="ECO:0000256" key="8">
    <source>
        <dbReference type="SAM" id="MobiDB-lite"/>
    </source>
</evidence>
<evidence type="ECO:0000313" key="11">
    <source>
        <dbReference type="Proteomes" id="UP001151529"/>
    </source>
</evidence>
<protein>
    <submittedName>
        <fullName evidence="10">PROTEIN G1</fullName>
    </submittedName>
</protein>
<dbReference type="AlphaFoldDB" id="A0A9Q0ZPN6"/>
<dbReference type="Proteomes" id="UP001151529">
    <property type="component" value="Chromosome 6"/>
</dbReference>
<dbReference type="PANTHER" id="PTHR31165:SF115">
    <property type="entry name" value="PROTEIN LIGHT-DEPENDENT SHORT HYPOCOTYLS 4"/>
    <property type="match status" value="1"/>
</dbReference>
<organism evidence="10 11">
    <name type="scientific">Salix viminalis</name>
    <name type="common">Common osier</name>
    <name type="synonym">Basket willow</name>
    <dbReference type="NCBI Taxonomy" id="40686"/>
    <lineage>
        <taxon>Eukaryota</taxon>
        <taxon>Viridiplantae</taxon>
        <taxon>Streptophyta</taxon>
        <taxon>Embryophyta</taxon>
        <taxon>Tracheophyta</taxon>
        <taxon>Spermatophyta</taxon>
        <taxon>Magnoliopsida</taxon>
        <taxon>eudicotyledons</taxon>
        <taxon>Gunneridae</taxon>
        <taxon>Pentapetalae</taxon>
        <taxon>rosids</taxon>
        <taxon>fabids</taxon>
        <taxon>Malpighiales</taxon>
        <taxon>Salicaceae</taxon>
        <taxon>Saliceae</taxon>
        <taxon>Salix</taxon>
    </lineage>
</organism>
<evidence type="ECO:0000256" key="1">
    <source>
        <dbReference type="ARBA" id="ARBA00004123"/>
    </source>
</evidence>
<evidence type="ECO:0000256" key="7">
    <source>
        <dbReference type="ARBA" id="ARBA00023242"/>
    </source>
</evidence>
<evidence type="ECO:0000259" key="9">
    <source>
        <dbReference type="PROSITE" id="PS51697"/>
    </source>
</evidence>
<dbReference type="PROSITE" id="PS51697">
    <property type="entry name" value="ALOG"/>
    <property type="match status" value="1"/>
</dbReference>
<reference evidence="10" key="2">
    <citation type="journal article" date="2023" name="Int. J. Mol. Sci.">
        <title>De Novo Assembly and Annotation of 11 Diverse Shrub Willow (Salix) Genomes Reveals Novel Gene Organization in Sex-Linked Regions.</title>
        <authorList>
            <person name="Hyden B."/>
            <person name="Feng K."/>
            <person name="Yates T.B."/>
            <person name="Jawdy S."/>
            <person name="Cereghino C."/>
            <person name="Smart L.B."/>
            <person name="Muchero W."/>
        </authorList>
    </citation>
    <scope>NUCLEOTIDE SEQUENCE [LARGE SCALE GENOMIC DNA]</scope>
    <source>
        <tissue evidence="10">Shoot tip</tissue>
    </source>
</reference>
<feature type="compositionally biased region" description="Polar residues" evidence="8">
    <location>
        <begin position="91"/>
        <end position="102"/>
    </location>
</feature>
<dbReference type="InterPro" id="IPR006936">
    <property type="entry name" value="ALOG_dom"/>
</dbReference>
<comment type="subcellular location">
    <subcellularLocation>
        <location evidence="1">Nucleus</location>
    </subcellularLocation>
</comment>
<accession>A0A9Q0ZPN6</accession>
<reference evidence="10" key="1">
    <citation type="submission" date="2022-11" db="EMBL/GenBank/DDBJ databases">
        <authorList>
            <person name="Hyden B.L."/>
            <person name="Feng K."/>
            <person name="Yates T."/>
            <person name="Jawdy S."/>
            <person name="Smart L.B."/>
            <person name="Muchero W."/>
        </authorList>
    </citation>
    <scope>NUCLEOTIDE SEQUENCE</scope>
    <source>
        <tissue evidence="10">Shoot tip</tissue>
    </source>
</reference>
<dbReference type="GO" id="GO:0009299">
    <property type="term" value="P:mRNA transcription"/>
    <property type="evidence" value="ECO:0007669"/>
    <property type="project" value="TreeGrafter"/>
</dbReference>
<sequence>MDSVQDFNSTTTKPIITHPLTTTTTASPSSSSSSSTTTTTTTSRARAVRLYLREVRDSQSKARGISYKKKKRKKPPQQHNPASLMPPQAPLESTTSASENYQ</sequence>
<dbReference type="EMBL" id="JAPFFL010000002">
    <property type="protein sequence ID" value="KAJ6742228.1"/>
    <property type="molecule type" value="Genomic_DNA"/>
</dbReference>
<dbReference type="GO" id="GO:0005634">
    <property type="term" value="C:nucleus"/>
    <property type="evidence" value="ECO:0007669"/>
    <property type="project" value="UniProtKB-SubCell"/>
</dbReference>
<feature type="compositionally biased region" description="Basic and acidic residues" evidence="8">
    <location>
        <begin position="51"/>
        <end position="60"/>
    </location>
</feature>
<feature type="region of interest" description="Disordered" evidence="8">
    <location>
        <begin position="1"/>
        <end position="102"/>
    </location>
</feature>
<dbReference type="InterPro" id="IPR040222">
    <property type="entry name" value="ALOG"/>
</dbReference>
<dbReference type="GO" id="GO:0003677">
    <property type="term" value="F:DNA binding"/>
    <property type="evidence" value="ECO:0007669"/>
    <property type="project" value="UniProtKB-KW"/>
</dbReference>
<feature type="domain" description="ALOG" evidence="9">
    <location>
        <begin position="44"/>
        <end position="71"/>
    </location>
</feature>
<gene>
    <name evidence="10" type="ORF">OIU85_016320</name>
</gene>
<evidence type="ECO:0000256" key="3">
    <source>
        <dbReference type="ARBA" id="ARBA00022473"/>
    </source>
</evidence>
<evidence type="ECO:0000313" key="10">
    <source>
        <dbReference type="EMBL" id="KAJ6742228.1"/>
    </source>
</evidence>
<keyword evidence="11" id="KW-1185">Reference proteome</keyword>
<comment type="similarity">
    <text evidence="2">Belongs to the plant homeotic and developmental regulators ALOG protein family.</text>
</comment>